<evidence type="ECO:0000313" key="2">
    <source>
        <dbReference type="EMBL" id="AFC72585.1"/>
    </source>
</evidence>
<accession>A0AAI8AA62</accession>
<dbReference type="EMBL" id="CP003342">
    <property type="protein sequence ID" value="AFC72585.1"/>
    <property type="molecule type" value="Genomic_DNA"/>
</dbReference>
<keyword evidence="1" id="KW-0472">Membrane</keyword>
<protein>
    <submittedName>
        <fullName evidence="2">Proline/betaine transporter</fullName>
    </submittedName>
</protein>
<keyword evidence="1" id="KW-1133">Transmembrane helix</keyword>
<gene>
    <name evidence="2" type="ordered locus">MCC_05340</name>
</gene>
<dbReference type="RefSeq" id="WP_014408791.1">
    <property type="nucleotide sequence ID" value="NC_017042.1"/>
</dbReference>
<dbReference type="Proteomes" id="UP000008006">
    <property type="component" value="Chromosome"/>
</dbReference>
<dbReference type="KEGG" id="rre:MCC_05340"/>
<proteinExistence type="predicted"/>
<evidence type="ECO:0000256" key="1">
    <source>
        <dbReference type="SAM" id="Phobius"/>
    </source>
</evidence>
<name>A0AAI8AA62_RICR3</name>
<sequence length="54" mass="5623">MASMGEIVGAELYLAETIQLPARYMAVSIIGVFGTLGAKFALGIVALVTSYSLN</sequence>
<keyword evidence="3" id="KW-1185">Reference proteome</keyword>
<organism evidence="2 3">
    <name type="scientific">Rickettsia rhipicephali (strain 3-7-female6-CWPP)</name>
    <dbReference type="NCBI Taxonomy" id="1105113"/>
    <lineage>
        <taxon>Bacteria</taxon>
        <taxon>Pseudomonadati</taxon>
        <taxon>Pseudomonadota</taxon>
        <taxon>Alphaproteobacteria</taxon>
        <taxon>Rickettsiales</taxon>
        <taxon>Rickettsiaceae</taxon>
        <taxon>Rickettsieae</taxon>
        <taxon>Rickettsia</taxon>
        <taxon>spotted fever group</taxon>
    </lineage>
</organism>
<reference evidence="3" key="1">
    <citation type="submission" date="2012-02" db="EMBL/GenBank/DDBJ databases">
        <title>Complete genome sequence of Rickettsia rhipicephali strain 3-7-female6-CWPP.</title>
        <authorList>
            <person name="Johnson S.L."/>
            <person name="Munk A.C."/>
            <person name="Han S."/>
            <person name="Bruce D.C."/>
            <person name="Dasch G.A."/>
        </authorList>
    </citation>
    <scope>NUCLEOTIDE SEQUENCE [LARGE SCALE GENOMIC DNA]</scope>
    <source>
        <strain evidence="3">3-7-female6-CWPP</strain>
    </source>
</reference>
<keyword evidence="1" id="KW-0812">Transmembrane</keyword>
<feature type="transmembrane region" description="Helical" evidence="1">
    <location>
        <begin position="24"/>
        <end position="48"/>
    </location>
</feature>
<evidence type="ECO:0000313" key="3">
    <source>
        <dbReference type="Proteomes" id="UP000008006"/>
    </source>
</evidence>
<dbReference type="AlphaFoldDB" id="A0AAI8AA62"/>